<evidence type="ECO:0000256" key="1">
    <source>
        <dbReference type="SAM" id="MobiDB-lite"/>
    </source>
</evidence>
<protein>
    <submittedName>
        <fullName evidence="3">Uncharacterized protein</fullName>
    </submittedName>
</protein>
<dbReference type="EMBL" id="ML977566">
    <property type="protein sequence ID" value="KAF2004653.1"/>
    <property type="molecule type" value="Genomic_DNA"/>
</dbReference>
<evidence type="ECO:0000313" key="4">
    <source>
        <dbReference type="Proteomes" id="UP000799779"/>
    </source>
</evidence>
<feature type="transmembrane region" description="Helical" evidence="2">
    <location>
        <begin position="68"/>
        <end position="86"/>
    </location>
</feature>
<sequence>MRVCFAWPASGWDSNTKRSDLLIGSDKRVWGPWRVSAGLAIKVLGVLQMWYLYIFIKAARVLKYWGEWDLLFWMFWDFLVLISGLGRLRSAVGRGRVERDGYTTEREQERNKIGMERAEIWGGGPVLLNQQCLGLMGADWGSENDKENGFRGSKDIRRPALREKTPKGTPTSEVEKLETERRKQKTGSTGGAVGWQRA</sequence>
<evidence type="ECO:0000256" key="2">
    <source>
        <dbReference type="SAM" id="Phobius"/>
    </source>
</evidence>
<dbReference type="AlphaFoldDB" id="A0A6A5WS10"/>
<proteinExistence type="predicted"/>
<keyword evidence="4" id="KW-1185">Reference proteome</keyword>
<gene>
    <name evidence="3" type="ORF">P154DRAFT_35868</name>
</gene>
<feature type="region of interest" description="Disordered" evidence="1">
    <location>
        <begin position="144"/>
        <end position="198"/>
    </location>
</feature>
<keyword evidence="2" id="KW-0812">Transmembrane</keyword>
<evidence type="ECO:0000313" key="3">
    <source>
        <dbReference type="EMBL" id="KAF2004653.1"/>
    </source>
</evidence>
<keyword evidence="2" id="KW-0472">Membrane</keyword>
<feature type="transmembrane region" description="Helical" evidence="2">
    <location>
        <begin position="35"/>
        <end position="56"/>
    </location>
</feature>
<feature type="compositionally biased region" description="Gly residues" evidence="1">
    <location>
        <begin position="188"/>
        <end position="198"/>
    </location>
</feature>
<reference evidence="3" key="1">
    <citation type="journal article" date="2020" name="Stud. Mycol.">
        <title>101 Dothideomycetes genomes: a test case for predicting lifestyles and emergence of pathogens.</title>
        <authorList>
            <person name="Haridas S."/>
            <person name="Albert R."/>
            <person name="Binder M."/>
            <person name="Bloem J."/>
            <person name="Labutti K."/>
            <person name="Salamov A."/>
            <person name="Andreopoulos B."/>
            <person name="Baker S."/>
            <person name="Barry K."/>
            <person name="Bills G."/>
            <person name="Bluhm B."/>
            <person name="Cannon C."/>
            <person name="Castanera R."/>
            <person name="Culley D."/>
            <person name="Daum C."/>
            <person name="Ezra D."/>
            <person name="Gonzalez J."/>
            <person name="Henrissat B."/>
            <person name="Kuo A."/>
            <person name="Liang C."/>
            <person name="Lipzen A."/>
            <person name="Lutzoni F."/>
            <person name="Magnuson J."/>
            <person name="Mondo S."/>
            <person name="Nolan M."/>
            <person name="Ohm R."/>
            <person name="Pangilinan J."/>
            <person name="Park H.-J."/>
            <person name="Ramirez L."/>
            <person name="Alfaro M."/>
            <person name="Sun H."/>
            <person name="Tritt A."/>
            <person name="Yoshinaga Y."/>
            <person name="Zwiers L.-H."/>
            <person name="Turgeon B."/>
            <person name="Goodwin S."/>
            <person name="Spatafora J."/>
            <person name="Crous P."/>
            <person name="Grigoriev I."/>
        </authorList>
    </citation>
    <scope>NUCLEOTIDE SEQUENCE</scope>
    <source>
        <strain evidence="3">CBS 123094</strain>
    </source>
</reference>
<feature type="compositionally biased region" description="Basic and acidic residues" evidence="1">
    <location>
        <begin position="144"/>
        <end position="166"/>
    </location>
</feature>
<accession>A0A6A5WS10</accession>
<keyword evidence="2" id="KW-1133">Transmembrane helix</keyword>
<organism evidence="3 4">
    <name type="scientific">Amniculicola lignicola CBS 123094</name>
    <dbReference type="NCBI Taxonomy" id="1392246"/>
    <lineage>
        <taxon>Eukaryota</taxon>
        <taxon>Fungi</taxon>
        <taxon>Dikarya</taxon>
        <taxon>Ascomycota</taxon>
        <taxon>Pezizomycotina</taxon>
        <taxon>Dothideomycetes</taxon>
        <taxon>Pleosporomycetidae</taxon>
        <taxon>Pleosporales</taxon>
        <taxon>Amniculicolaceae</taxon>
        <taxon>Amniculicola</taxon>
    </lineage>
</organism>
<name>A0A6A5WS10_9PLEO</name>
<dbReference type="Proteomes" id="UP000799779">
    <property type="component" value="Unassembled WGS sequence"/>
</dbReference>